<protein>
    <submittedName>
        <fullName evidence="1">HAD family phosphatase</fullName>
    </submittedName>
</protein>
<evidence type="ECO:0000313" key="2">
    <source>
        <dbReference type="Proteomes" id="UP001652431"/>
    </source>
</evidence>
<dbReference type="InterPro" id="IPR023214">
    <property type="entry name" value="HAD_sf"/>
</dbReference>
<organism evidence="1 2">
    <name type="scientific">Dorea acetigenes</name>
    <dbReference type="NCBI Taxonomy" id="2981787"/>
    <lineage>
        <taxon>Bacteria</taxon>
        <taxon>Bacillati</taxon>
        <taxon>Bacillota</taxon>
        <taxon>Clostridia</taxon>
        <taxon>Lachnospirales</taxon>
        <taxon>Lachnospiraceae</taxon>
        <taxon>Dorea</taxon>
    </lineage>
</organism>
<dbReference type="InterPro" id="IPR006439">
    <property type="entry name" value="HAD-SF_hydro_IA"/>
</dbReference>
<sequence>MLKEIEAVIFDLDGSLVDSMWIWPAVDRAYLEKYHLTQPDNFHEGMEGKSYTEVAQYFLDVFPELDCTIEEVKQEWTDMVYEAYTHQVKLKTGAYHFITHLRERGMKFGIATSNARELTEAALEALHVKEYFDSVHTSCEVKSGKPSPDVYLLVAEELEVSPKNCLVFEDVPMGILAGKNAGMRVCAVEDEFSRPQLSKKRELADYYIMDYNDIEKGTYEVL</sequence>
<dbReference type="PANTHER" id="PTHR18901:SF38">
    <property type="entry name" value="PSEUDOURIDINE-5'-PHOSPHATASE"/>
    <property type="match status" value="1"/>
</dbReference>
<dbReference type="SUPFAM" id="SSF56784">
    <property type="entry name" value="HAD-like"/>
    <property type="match status" value="1"/>
</dbReference>
<accession>A0ABT2RJ63</accession>
<dbReference type="InterPro" id="IPR036412">
    <property type="entry name" value="HAD-like_sf"/>
</dbReference>
<dbReference type="SFLD" id="SFLDG01135">
    <property type="entry name" value="C1.5.6:_HAD__Beta-PGM__Phospha"/>
    <property type="match status" value="1"/>
</dbReference>
<dbReference type="Proteomes" id="UP001652431">
    <property type="component" value="Unassembled WGS sequence"/>
</dbReference>
<comment type="caution">
    <text evidence="1">The sequence shown here is derived from an EMBL/GenBank/DDBJ whole genome shotgun (WGS) entry which is preliminary data.</text>
</comment>
<dbReference type="InterPro" id="IPR023198">
    <property type="entry name" value="PGP-like_dom2"/>
</dbReference>
<proteinExistence type="predicted"/>
<dbReference type="Gene3D" id="3.40.50.1000">
    <property type="entry name" value="HAD superfamily/HAD-like"/>
    <property type="match status" value="1"/>
</dbReference>
<dbReference type="NCBIfam" id="TIGR01509">
    <property type="entry name" value="HAD-SF-IA-v3"/>
    <property type="match status" value="1"/>
</dbReference>
<dbReference type="PANTHER" id="PTHR18901">
    <property type="entry name" value="2-DEOXYGLUCOSE-6-PHOSPHATE PHOSPHATASE 2"/>
    <property type="match status" value="1"/>
</dbReference>
<dbReference type="Gene3D" id="1.10.150.240">
    <property type="entry name" value="Putative phosphatase, domain 2"/>
    <property type="match status" value="1"/>
</dbReference>
<dbReference type="InterPro" id="IPR041492">
    <property type="entry name" value="HAD_2"/>
</dbReference>
<dbReference type="Pfam" id="PF13419">
    <property type="entry name" value="HAD_2"/>
    <property type="match status" value="1"/>
</dbReference>
<name>A0ABT2RJ63_9FIRM</name>
<reference evidence="1 2" key="1">
    <citation type="journal article" date="2021" name="ISME Commun">
        <title>Automated analysis of genomic sequences facilitates high-throughput and comprehensive description of bacteria.</title>
        <authorList>
            <person name="Hitch T.C.A."/>
        </authorList>
    </citation>
    <scope>NUCLEOTIDE SEQUENCE [LARGE SCALE GENOMIC DNA]</scope>
    <source>
        <strain evidence="1 2">Sanger_03</strain>
    </source>
</reference>
<evidence type="ECO:0000313" key="1">
    <source>
        <dbReference type="EMBL" id="MCU6685450.1"/>
    </source>
</evidence>
<dbReference type="EMBL" id="JAOQJU010000002">
    <property type="protein sequence ID" value="MCU6685450.1"/>
    <property type="molecule type" value="Genomic_DNA"/>
</dbReference>
<dbReference type="SFLD" id="SFLDS00003">
    <property type="entry name" value="Haloacid_Dehalogenase"/>
    <property type="match status" value="1"/>
</dbReference>
<gene>
    <name evidence="1" type="ORF">OCV99_02585</name>
</gene>
<keyword evidence="2" id="KW-1185">Reference proteome</keyword>
<dbReference type="SFLD" id="SFLDG01129">
    <property type="entry name" value="C1.5:_HAD__Beta-PGM__Phosphata"/>
    <property type="match status" value="1"/>
</dbReference>